<gene>
    <name evidence="1" type="ORF">J8TS2_35710</name>
</gene>
<comment type="caution">
    <text evidence="1">The sequence shown here is derived from an EMBL/GenBank/DDBJ whole genome shotgun (WGS) entry which is preliminary data.</text>
</comment>
<protein>
    <submittedName>
        <fullName evidence="1">Uncharacterized protein</fullName>
    </submittedName>
</protein>
<dbReference type="Proteomes" id="UP000679950">
    <property type="component" value="Unassembled WGS sequence"/>
</dbReference>
<proteinExistence type="predicted"/>
<sequence length="210" mass="23936">MTIFTTICVPEGIVMTSDSRLTQRFDYEDGSYTEFDISNEEQKIFLVRNNEIGITYTSNRMRDGFRMPEFISRFNRLHLSQEDSVKSIATKLNDCLINEEFTGSVVVAGYDYNLPFVFLLENDEVTLLNRTEDGEIIFCITRGGEIDRINDLLDKSCVEIKELSLNQALELGVKLTQDSIDYYNSLPEYSNIGGTVSHLTIQGNMTAFVK</sequence>
<evidence type="ECO:0000313" key="1">
    <source>
        <dbReference type="EMBL" id="GIN59252.1"/>
    </source>
</evidence>
<evidence type="ECO:0000313" key="2">
    <source>
        <dbReference type="Proteomes" id="UP000679950"/>
    </source>
</evidence>
<reference evidence="1 2" key="1">
    <citation type="submission" date="2021-03" db="EMBL/GenBank/DDBJ databases">
        <title>Antimicrobial resistance genes in bacteria isolated from Japanese honey, and their potential for conferring macrolide and lincosamide resistance in the American foulbrood pathogen Paenibacillus larvae.</title>
        <authorList>
            <person name="Okamoto M."/>
            <person name="Kumagai M."/>
            <person name="Kanamori H."/>
            <person name="Takamatsu D."/>
        </authorList>
    </citation>
    <scope>NUCLEOTIDE SEQUENCE [LARGE SCALE GENOMIC DNA]</scope>
    <source>
        <strain evidence="1 2">J8TS2</strain>
    </source>
</reference>
<dbReference type="CDD" id="cd01901">
    <property type="entry name" value="Ntn_hydrolase"/>
    <property type="match status" value="1"/>
</dbReference>
<dbReference type="RefSeq" id="WP_212967146.1">
    <property type="nucleotide sequence ID" value="NZ_BORB01000039.1"/>
</dbReference>
<dbReference type="EMBL" id="BORB01000039">
    <property type="protein sequence ID" value="GIN59252.1"/>
    <property type="molecule type" value="Genomic_DNA"/>
</dbReference>
<organism evidence="1 2">
    <name type="scientific">Lederbergia ruris</name>
    <dbReference type="NCBI Taxonomy" id="217495"/>
    <lineage>
        <taxon>Bacteria</taxon>
        <taxon>Bacillati</taxon>
        <taxon>Bacillota</taxon>
        <taxon>Bacilli</taxon>
        <taxon>Bacillales</taxon>
        <taxon>Bacillaceae</taxon>
        <taxon>Lederbergia</taxon>
    </lineage>
</organism>
<accession>A0ABQ4KPK6</accession>
<name>A0ABQ4KPK6_9BACI</name>
<keyword evidence="2" id="KW-1185">Reference proteome</keyword>
<dbReference type="InterPro" id="IPR029055">
    <property type="entry name" value="Ntn_hydrolases_N"/>
</dbReference>
<dbReference type="Gene3D" id="3.60.20.10">
    <property type="entry name" value="Glutamine Phosphoribosylpyrophosphate, subunit 1, domain 1"/>
    <property type="match status" value="1"/>
</dbReference>